<dbReference type="Proteomes" id="UP001174936">
    <property type="component" value="Unassembled WGS sequence"/>
</dbReference>
<proteinExistence type="predicted"/>
<protein>
    <submittedName>
        <fullName evidence="3">Uncharacterized protein</fullName>
    </submittedName>
</protein>
<sequence length="204" mass="22878">MFEPASPEPKLSTTTNTVTVAESQSSTKSTPASPADPTHTDTFIPESQLIPSSWASAYDLTLTLITLIIPYCHALVYTTTTTAPYFLSALRTKSLILLRSFIYSATAYYTSHRPLFLSLLVLLTLAYKYRSRLTPTITPFTKHIYTIIGVPERMHTFLACVYFTQALATRMWDDLRILPAWVRLFVMYLLVAKVVVPIVAKVSS</sequence>
<keyword evidence="4" id="KW-1185">Reference proteome</keyword>
<feature type="transmembrane region" description="Helical" evidence="2">
    <location>
        <begin position="107"/>
        <end position="127"/>
    </location>
</feature>
<keyword evidence="2" id="KW-1133">Transmembrane helix</keyword>
<accession>A0AA39Y8G3</accession>
<gene>
    <name evidence="3" type="ORF">B0T16DRAFT_414333</name>
</gene>
<evidence type="ECO:0000313" key="3">
    <source>
        <dbReference type="EMBL" id="KAK0646827.1"/>
    </source>
</evidence>
<dbReference type="AlphaFoldDB" id="A0AA39Y8G3"/>
<dbReference type="EMBL" id="JAULSV010000004">
    <property type="protein sequence ID" value="KAK0646827.1"/>
    <property type="molecule type" value="Genomic_DNA"/>
</dbReference>
<evidence type="ECO:0000256" key="1">
    <source>
        <dbReference type="SAM" id="MobiDB-lite"/>
    </source>
</evidence>
<feature type="transmembrane region" description="Helical" evidence="2">
    <location>
        <begin position="180"/>
        <end position="200"/>
    </location>
</feature>
<keyword evidence="2" id="KW-0472">Membrane</keyword>
<feature type="compositionally biased region" description="Polar residues" evidence="1">
    <location>
        <begin position="11"/>
        <end position="32"/>
    </location>
</feature>
<keyword evidence="2" id="KW-0812">Transmembrane</keyword>
<feature type="transmembrane region" description="Helical" evidence="2">
    <location>
        <begin position="62"/>
        <end position="87"/>
    </location>
</feature>
<name>A0AA39Y8G3_9PEZI</name>
<feature type="region of interest" description="Disordered" evidence="1">
    <location>
        <begin position="1"/>
        <end position="38"/>
    </location>
</feature>
<organism evidence="3 4">
    <name type="scientific">Cercophora newfieldiana</name>
    <dbReference type="NCBI Taxonomy" id="92897"/>
    <lineage>
        <taxon>Eukaryota</taxon>
        <taxon>Fungi</taxon>
        <taxon>Dikarya</taxon>
        <taxon>Ascomycota</taxon>
        <taxon>Pezizomycotina</taxon>
        <taxon>Sordariomycetes</taxon>
        <taxon>Sordariomycetidae</taxon>
        <taxon>Sordariales</taxon>
        <taxon>Lasiosphaeriaceae</taxon>
        <taxon>Cercophora</taxon>
    </lineage>
</organism>
<comment type="caution">
    <text evidence="3">The sequence shown here is derived from an EMBL/GenBank/DDBJ whole genome shotgun (WGS) entry which is preliminary data.</text>
</comment>
<reference evidence="3" key="1">
    <citation type="submission" date="2023-06" db="EMBL/GenBank/DDBJ databases">
        <title>Genome-scale phylogeny and comparative genomics of the fungal order Sordariales.</title>
        <authorList>
            <consortium name="Lawrence Berkeley National Laboratory"/>
            <person name="Hensen N."/>
            <person name="Bonometti L."/>
            <person name="Westerberg I."/>
            <person name="Brannstrom I.O."/>
            <person name="Guillou S."/>
            <person name="Cros-Aarteil S."/>
            <person name="Calhoun S."/>
            <person name="Haridas S."/>
            <person name="Kuo A."/>
            <person name="Mondo S."/>
            <person name="Pangilinan J."/>
            <person name="Riley R."/>
            <person name="Labutti K."/>
            <person name="Andreopoulos B."/>
            <person name="Lipzen A."/>
            <person name="Chen C."/>
            <person name="Yanf M."/>
            <person name="Daum C."/>
            <person name="Ng V."/>
            <person name="Clum A."/>
            <person name="Steindorff A."/>
            <person name="Ohm R."/>
            <person name="Martin F."/>
            <person name="Silar P."/>
            <person name="Natvig D."/>
            <person name="Lalanne C."/>
            <person name="Gautier V."/>
            <person name="Ament-Velasquez S.L."/>
            <person name="Kruys A."/>
            <person name="Hutchinson M.I."/>
            <person name="Powell A.J."/>
            <person name="Barry K."/>
            <person name="Miller A.N."/>
            <person name="Grigoriev I.V."/>
            <person name="Debuchy R."/>
            <person name="Gladieux P."/>
            <person name="Thoren M.H."/>
            <person name="Johannesson H."/>
        </authorList>
    </citation>
    <scope>NUCLEOTIDE SEQUENCE</scope>
    <source>
        <strain evidence="3">SMH2532-1</strain>
    </source>
</reference>
<evidence type="ECO:0000256" key="2">
    <source>
        <dbReference type="SAM" id="Phobius"/>
    </source>
</evidence>
<evidence type="ECO:0000313" key="4">
    <source>
        <dbReference type="Proteomes" id="UP001174936"/>
    </source>
</evidence>